<sequence>MMPSVVVASIPIRTGTIHWGNWIMWARKLILPAATDRVLARDWPMCVAGDVLCCATCQPQLGGDCLAVYRVPTIDVGIFLVAALIGCGSCCIR</sequence>
<evidence type="ECO:0000313" key="2">
    <source>
        <dbReference type="Proteomes" id="UP000325672"/>
    </source>
</evidence>
<dbReference type="AlphaFoldDB" id="A0A5N6SLW1"/>
<organism evidence="1 2">
    <name type="scientific">Aspergillus pseudotamarii</name>
    <dbReference type="NCBI Taxonomy" id="132259"/>
    <lineage>
        <taxon>Eukaryota</taxon>
        <taxon>Fungi</taxon>
        <taxon>Dikarya</taxon>
        <taxon>Ascomycota</taxon>
        <taxon>Pezizomycotina</taxon>
        <taxon>Eurotiomycetes</taxon>
        <taxon>Eurotiomycetidae</taxon>
        <taxon>Eurotiales</taxon>
        <taxon>Aspergillaceae</taxon>
        <taxon>Aspergillus</taxon>
        <taxon>Aspergillus subgen. Circumdati</taxon>
    </lineage>
</organism>
<keyword evidence="2" id="KW-1185">Reference proteome</keyword>
<dbReference type="RefSeq" id="XP_031910744.1">
    <property type="nucleotide sequence ID" value="XM_032055334.1"/>
</dbReference>
<dbReference type="GeneID" id="43639544"/>
<dbReference type="EMBL" id="ML743601">
    <property type="protein sequence ID" value="KAE8134681.1"/>
    <property type="molecule type" value="Genomic_DNA"/>
</dbReference>
<gene>
    <name evidence="1" type="ORF">BDV38DRAFT_254505</name>
</gene>
<accession>A0A5N6SLW1</accession>
<protein>
    <submittedName>
        <fullName evidence="1">Uncharacterized protein</fullName>
    </submittedName>
</protein>
<evidence type="ECO:0000313" key="1">
    <source>
        <dbReference type="EMBL" id="KAE8134681.1"/>
    </source>
</evidence>
<dbReference type="Proteomes" id="UP000325672">
    <property type="component" value="Unassembled WGS sequence"/>
</dbReference>
<reference evidence="1 2" key="1">
    <citation type="submission" date="2019-04" db="EMBL/GenBank/DDBJ databases">
        <title>Friends and foes A comparative genomics study of 23 Aspergillus species from section Flavi.</title>
        <authorList>
            <consortium name="DOE Joint Genome Institute"/>
            <person name="Kjaerbolling I."/>
            <person name="Vesth T."/>
            <person name="Frisvad J.C."/>
            <person name="Nybo J.L."/>
            <person name="Theobald S."/>
            <person name="Kildgaard S."/>
            <person name="Isbrandt T."/>
            <person name="Kuo A."/>
            <person name="Sato A."/>
            <person name="Lyhne E.K."/>
            <person name="Kogle M.E."/>
            <person name="Wiebenga A."/>
            <person name="Kun R.S."/>
            <person name="Lubbers R.J."/>
            <person name="Makela M.R."/>
            <person name="Barry K."/>
            <person name="Chovatia M."/>
            <person name="Clum A."/>
            <person name="Daum C."/>
            <person name="Haridas S."/>
            <person name="He G."/>
            <person name="LaButti K."/>
            <person name="Lipzen A."/>
            <person name="Mondo S."/>
            <person name="Riley R."/>
            <person name="Salamov A."/>
            <person name="Simmons B.A."/>
            <person name="Magnuson J.K."/>
            <person name="Henrissat B."/>
            <person name="Mortensen U.H."/>
            <person name="Larsen T.O."/>
            <person name="Devries R.P."/>
            <person name="Grigoriev I.V."/>
            <person name="Machida M."/>
            <person name="Baker S.E."/>
            <person name="Andersen M.R."/>
        </authorList>
    </citation>
    <scope>NUCLEOTIDE SEQUENCE [LARGE SCALE GENOMIC DNA]</scope>
    <source>
        <strain evidence="1 2">CBS 117625</strain>
    </source>
</reference>
<proteinExistence type="predicted"/>
<name>A0A5N6SLW1_ASPPS</name>